<keyword evidence="4" id="KW-1185">Reference proteome</keyword>
<proteinExistence type="predicted"/>
<dbReference type="Proteomes" id="UP000306825">
    <property type="component" value="Chromosome"/>
</dbReference>
<dbReference type="EMBL" id="CP040463">
    <property type="protein sequence ID" value="QCT94597.1"/>
    <property type="molecule type" value="Genomic_DNA"/>
</dbReference>
<dbReference type="EMBL" id="ABCJ01000003">
    <property type="protein sequence ID" value="EDM23705.1"/>
    <property type="molecule type" value="Genomic_DNA"/>
</dbReference>
<dbReference type="AlphaFoldDB" id="A0AAI9F2F7"/>
<sequence>MVDKIKEKVKKAKHIDENKKSIILEKIEEWRNDDKAVALIPTLLMKYYQEDIKPILDELGLTD</sequence>
<dbReference type="RefSeq" id="WP_007474183.1">
    <property type="nucleotide sequence ID" value="NZ_ABCJ01000003.1"/>
</dbReference>
<protein>
    <submittedName>
        <fullName evidence="1">Uncharacterized protein</fullName>
    </submittedName>
</protein>
<gene>
    <name evidence="1" type="ORF">CMTB2_00519</name>
    <name evidence="2" type="ORF">FE773_05220</name>
</gene>
<evidence type="ECO:0000313" key="3">
    <source>
        <dbReference type="Proteomes" id="UP000003288"/>
    </source>
</evidence>
<evidence type="ECO:0000313" key="1">
    <source>
        <dbReference type="EMBL" id="EDM23705.1"/>
    </source>
</evidence>
<organism evidence="1 3">
    <name type="scientific">Caminibacter mediatlanticus TB-2</name>
    <dbReference type="NCBI Taxonomy" id="391592"/>
    <lineage>
        <taxon>Bacteria</taxon>
        <taxon>Pseudomonadati</taxon>
        <taxon>Campylobacterota</taxon>
        <taxon>Epsilonproteobacteria</taxon>
        <taxon>Nautiliales</taxon>
        <taxon>Nautiliaceae</taxon>
        <taxon>Caminibacter</taxon>
    </lineage>
</organism>
<evidence type="ECO:0000313" key="2">
    <source>
        <dbReference type="EMBL" id="QCT94597.1"/>
    </source>
</evidence>
<accession>A0AAI9F2F7</accession>
<reference evidence="2 4" key="2">
    <citation type="submission" date="2019-05" db="EMBL/GenBank/DDBJ databases">
        <title>A comparative analysis of the Nautiliaceae.</title>
        <authorList>
            <person name="Grosche A."/>
            <person name="Smedile F."/>
            <person name="Vetriani C."/>
        </authorList>
    </citation>
    <scope>NUCLEOTIDE SEQUENCE [LARGE SCALE GENOMIC DNA]</scope>
    <source>
        <strain evidence="2 4">TB-2</strain>
    </source>
</reference>
<reference evidence="1 3" key="1">
    <citation type="journal article" date="2011" name="Stand. Genomic Sci.">
        <title>Draft genome sequence of Caminibacter mediatlanticus strain TB-2, an epsilonproteobacterium isolated from a deep-sea hydrothermal vent.</title>
        <authorList>
            <person name="Giovannelli D."/>
            <person name="Ferriera S."/>
            <person name="Johnson J."/>
            <person name="Kravitz S."/>
            <person name="Perez-Rodriguez I."/>
            <person name="Ricci J."/>
            <person name="O'Brien C."/>
            <person name="Voordeckers J.W."/>
            <person name="Bini E."/>
            <person name="Vetriani C."/>
        </authorList>
    </citation>
    <scope>NUCLEOTIDE SEQUENCE [LARGE SCALE GENOMIC DNA]</scope>
    <source>
        <strain evidence="1 3">TB-2</strain>
    </source>
</reference>
<name>A0AAI9F2F7_9BACT</name>
<dbReference type="Proteomes" id="UP000003288">
    <property type="component" value="Unassembled WGS sequence"/>
</dbReference>
<evidence type="ECO:0000313" key="4">
    <source>
        <dbReference type="Proteomes" id="UP000306825"/>
    </source>
</evidence>